<dbReference type="GO" id="GO:0030145">
    <property type="term" value="F:manganese ion binding"/>
    <property type="evidence" value="ECO:0007669"/>
    <property type="project" value="UniProtKB-UniRule"/>
</dbReference>
<dbReference type="InterPro" id="IPR023696">
    <property type="entry name" value="Ureohydrolase_dom_sf"/>
</dbReference>
<accession>A0A1T4WFW8</accession>
<feature type="binding site" evidence="5">
    <location>
        <position position="245"/>
    </location>
    <ligand>
        <name>Mn(2+)</name>
        <dbReference type="ChEBI" id="CHEBI:29035"/>
        <label>2</label>
    </ligand>
</feature>
<evidence type="ECO:0000313" key="11">
    <source>
        <dbReference type="Proteomes" id="UP000190460"/>
    </source>
</evidence>
<feature type="binding site" evidence="5">
    <location>
        <position position="247"/>
    </location>
    <ligand>
        <name>Mn(2+)</name>
        <dbReference type="ChEBI" id="CHEBI:29035"/>
        <label>2</label>
    </ligand>
</feature>
<dbReference type="PANTHER" id="PTHR11358:SF35">
    <property type="entry name" value="FORMIMIDOYLGLUTAMASE"/>
    <property type="match status" value="1"/>
</dbReference>
<gene>
    <name evidence="5" type="primary">hutG</name>
    <name evidence="10" type="ORF">SAMN02745130_01648</name>
</gene>
<comment type="similarity">
    <text evidence="5 8 9">Belongs to the arginase family.</text>
</comment>
<dbReference type="PIRSF" id="PIRSF036979">
    <property type="entry name" value="Arginase"/>
    <property type="match status" value="1"/>
</dbReference>
<feature type="binding site" evidence="7">
    <location>
        <position position="247"/>
    </location>
    <ligand>
        <name>Mn(2+)</name>
        <dbReference type="ChEBI" id="CHEBI:29035"/>
        <label>1</label>
    </ligand>
</feature>
<sequence>MSKFDFNQLWTGRVDQGESPELSMRLHQWIKPLSDADSTGLAVLGFCSDEGVRRNQGRVGAALAPNQIRQVLANLPWSSQYPVYEAGNLVSTYQDLESAQLQLASQVTQLLSQGHFPLVWGGGHEVAYGSWRGLADYLAINNPIPQIGIINFDAHFDLRTPIKGANSGTPFYQIAQTCQEQGWPFRYCCLGVSEMANTQALFQRAKALNVSYRLDKQMSLLDLPEIKEQLQQFMAQCEHLYLTIDLDVLPASVAPGVSAPAARGVNLEVLEPLIELIRTSQKLRLADLAEYNPNYDQDSQTARVAARLFYSITGGSHE</sequence>
<evidence type="ECO:0000256" key="9">
    <source>
        <dbReference type="RuleBase" id="RU003684"/>
    </source>
</evidence>
<comment type="pathway">
    <text evidence="5">Amino-acid degradation; L-histidine degradation into L-glutamate; L-glutamate from N-formimidoyl-L-glutamate (hydrolase route): step 1/1.</text>
</comment>
<dbReference type="InterPro" id="IPR005923">
    <property type="entry name" value="HutG"/>
</dbReference>
<keyword evidence="2 5" id="KW-0378">Hydrolase</keyword>
<dbReference type="Pfam" id="PF00491">
    <property type="entry name" value="Arginase"/>
    <property type="match status" value="1"/>
</dbReference>
<protein>
    <recommendedName>
        <fullName evidence="5 6">Formimidoylglutamase</fullName>
        <ecNumber evidence="5 6">3.5.3.8</ecNumber>
    </recommendedName>
    <alternativeName>
        <fullName evidence="5">Formiminoglutamase</fullName>
    </alternativeName>
    <alternativeName>
        <fullName evidence="5">Formiminoglutamate hydrolase</fullName>
    </alternativeName>
</protein>
<dbReference type="InterPro" id="IPR020855">
    <property type="entry name" value="Ureohydrolase_Mn_BS"/>
</dbReference>
<keyword evidence="1 5" id="KW-0479">Metal-binding</keyword>
<comment type="catalytic activity">
    <reaction evidence="5">
        <text>N-formimidoyl-L-glutamate + H2O = formamide + L-glutamate</text>
        <dbReference type="Rhea" id="RHEA:22492"/>
        <dbReference type="ChEBI" id="CHEBI:15377"/>
        <dbReference type="ChEBI" id="CHEBI:16397"/>
        <dbReference type="ChEBI" id="CHEBI:29985"/>
        <dbReference type="ChEBI" id="CHEBI:58928"/>
        <dbReference type="EC" id="3.5.3.8"/>
    </reaction>
</comment>
<evidence type="ECO:0000256" key="1">
    <source>
        <dbReference type="ARBA" id="ARBA00022723"/>
    </source>
</evidence>
<comment type="cofactor">
    <cofactor evidence="5 7">
        <name>Mn(2+)</name>
        <dbReference type="ChEBI" id="CHEBI:29035"/>
    </cofactor>
    <text evidence="5 7">Binds 2 manganese ions per subunit.</text>
</comment>
<dbReference type="GO" id="GO:0033389">
    <property type="term" value="P:putrescine biosynthetic process from arginine, via agmatine"/>
    <property type="evidence" value="ECO:0007669"/>
    <property type="project" value="TreeGrafter"/>
</dbReference>
<dbReference type="RefSeq" id="WP_078922109.1">
    <property type="nucleotide sequence ID" value="NZ_FUYB01000005.1"/>
</dbReference>
<evidence type="ECO:0000313" key="10">
    <source>
        <dbReference type="EMBL" id="SKA76224.1"/>
    </source>
</evidence>
<dbReference type="InterPro" id="IPR006035">
    <property type="entry name" value="Ureohydrolase"/>
</dbReference>
<feature type="binding site" evidence="5 7">
    <location>
        <position position="153"/>
    </location>
    <ligand>
        <name>Mn(2+)</name>
        <dbReference type="ChEBI" id="CHEBI:29035"/>
        <label>1</label>
    </ligand>
</feature>
<evidence type="ECO:0000256" key="3">
    <source>
        <dbReference type="ARBA" id="ARBA00022808"/>
    </source>
</evidence>
<evidence type="ECO:0000256" key="5">
    <source>
        <dbReference type="HAMAP-Rule" id="MF_00737"/>
    </source>
</evidence>
<evidence type="ECO:0000256" key="2">
    <source>
        <dbReference type="ARBA" id="ARBA00022801"/>
    </source>
</evidence>
<evidence type="ECO:0000256" key="7">
    <source>
        <dbReference type="PIRSR" id="PIRSR036979-1"/>
    </source>
</evidence>
<dbReference type="SUPFAM" id="SSF52768">
    <property type="entry name" value="Arginase/deacetylase"/>
    <property type="match status" value="1"/>
</dbReference>
<keyword evidence="11" id="KW-1185">Reference proteome</keyword>
<feature type="binding site" evidence="7">
    <location>
        <position position="155"/>
    </location>
    <ligand>
        <name>Mn(2+)</name>
        <dbReference type="ChEBI" id="CHEBI:29035"/>
        <label>1</label>
    </ligand>
</feature>
<dbReference type="UniPathway" id="UPA00379">
    <property type="reaction ID" value="UER00552"/>
</dbReference>
<dbReference type="Proteomes" id="UP000190460">
    <property type="component" value="Unassembled WGS sequence"/>
</dbReference>
<dbReference type="PROSITE" id="PS01053">
    <property type="entry name" value="ARGINASE_1"/>
    <property type="match status" value="1"/>
</dbReference>
<feature type="binding site" evidence="5 7">
    <location>
        <position position="157"/>
    </location>
    <ligand>
        <name>Mn(2+)</name>
        <dbReference type="ChEBI" id="CHEBI:29035"/>
        <label>1</label>
    </ligand>
</feature>
<dbReference type="GO" id="GO:0050415">
    <property type="term" value="F:formimidoylglutamase activity"/>
    <property type="evidence" value="ECO:0007669"/>
    <property type="project" value="UniProtKB-UniRule"/>
</dbReference>
<feature type="binding site" evidence="7">
    <location>
        <position position="124"/>
    </location>
    <ligand>
        <name>Mn(2+)</name>
        <dbReference type="ChEBI" id="CHEBI:29035"/>
        <label>2</label>
    </ligand>
</feature>
<dbReference type="PANTHER" id="PTHR11358">
    <property type="entry name" value="ARGINASE/AGMATINASE"/>
    <property type="match status" value="1"/>
</dbReference>
<feature type="binding site" evidence="5 7">
    <location>
        <position position="245"/>
    </location>
    <ligand>
        <name>Mn(2+)</name>
        <dbReference type="ChEBI" id="CHEBI:29035"/>
        <label>1</label>
    </ligand>
</feature>
<dbReference type="OrthoDB" id="9789727at2"/>
<proteinExistence type="inferred from homology"/>
<dbReference type="HAMAP" id="MF_00737">
    <property type="entry name" value="Formimidoylglutam"/>
    <property type="match status" value="1"/>
</dbReference>
<dbReference type="EMBL" id="FUYB01000005">
    <property type="protein sequence ID" value="SKA76224.1"/>
    <property type="molecule type" value="Genomic_DNA"/>
</dbReference>
<evidence type="ECO:0000256" key="6">
    <source>
        <dbReference type="NCBIfam" id="TIGR01227"/>
    </source>
</evidence>
<feature type="binding site" evidence="5">
    <location>
        <position position="124"/>
    </location>
    <ligand>
        <name>Mn(2+)</name>
        <dbReference type="ChEBI" id="CHEBI:29035"/>
        <label>1</label>
    </ligand>
</feature>
<organism evidence="10 11">
    <name type="scientific">Thiothrix eikelboomii</name>
    <dbReference type="NCBI Taxonomy" id="92487"/>
    <lineage>
        <taxon>Bacteria</taxon>
        <taxon>Pseudomonadati</taxon>
        <taxon>Pseudomonadota</taxon>
        <taxon>Gammaproteobacteria</taxon>
        <taxon>Thiotrichales</taxon>
        <taxon>Thiotrichaceae</taxon>
        <taxon>Thiothrix</taxon>
    </lineage>
</organism>
<dbReference type="CDD" id="cd09988">
    <property type="entry name" value="Formimidoylglutamase"/>
    <property type="match status" value="1"/>
</dbReference>
<dbReference type="GO" id="GO:0008783">
    <property type="term" value="F:agmatinase activity"/>
    <property type="evidence" value="ECO:0007669"/>
    <property type="project" value="TreeGrafter"/>
</dbReference>
<name>A0A1T4WFW8_9GAMM</name>
<dbReference type="GO" id="GO:0019557">
    <property type="term" value="P:L-histidine catabolic process to glutamate and formate"/>
    <property type="evidence" value="ECO:0007669"/>
    <property type="project" value="UniProtKB-UniPathway"/>
</dbReference>
<evidence type="ECO:0000256" key="4">
    <source>
        <dbReference type="ARBA" id="ARBA00023211"/>
    </source>
</evidence>
<dbReference type="AlphaFoldDB" id="A0A1T4WFW8"/>
<feature type="binding site" evidence="5">
    <location>
        <position position="155"/>
    </location>
    <ligand>
        <name>Mn(2+)</name>
        <dbReference type="ChEBI" id="CHEBI:29035"/>
        <label>2</label>
    </ligand>
</feature>
<comment type="function">
    <text evidence="5">Catalyzes the conversion of N-formimidoyl-L-glutamate to L-glutamate and formamide.</text>
</comment>
<evidence type="ECO:0000256" key="8">
    <source>
        <dbReference type="PROSITE-ProRule" id="PRU00742"/>
    </source>
</evidence>
<dbReference type="EC" id="3.5.3.8" evidence="5 6"/>
<dbReference type="NCBIfam" id="TIGR01227">
    <property type="entry name" value="hutG"/>
    <property type="match status" value="1"/>
</dbReference>
<dbReference type="GO" id="GO:0019556">
    <property type="term" value="P:L-histidine catabolic process to glutamate and formamide"/>
    <property type="evidence" value="ECO:0007669"/>
    <property type="project" value="UniProtKB-UniRule"/>
</dbReference>
<dbReference type="PROSITE" id="PS51409">
    <property type="entry name" value="ARGINASE_2"/>
    <property type="match status" value="1"/>
</dbReference>
<feature type="binding site" evidence="5">
    <location>
        <position position="153"/>
    </location>
    <ligand>
        <name>Mn(2+)</name>
        <dbReference type="ChEBI" id="CHEBI:29035"/>
        <label>2</label>
    </ligand>
</feature>
<reference evidence="10 11" key="1">
    <citation type="submission" date="2017-02" db="EMBL/GenBank/DDBJ databases">
        <authorList>
            <person name="Peterson S.W."/>
        </authorList>
    </citation>
    <scope>NUCLEOTIDE SEQUENCE [LARGE SCALE GENOMIC DNA]</scope>
    <source>
        <strain evidence="10 11">ATCC 49788</strain>
    </source>
</reference>
<dbReference type="Gene3D" id="3.40.800.10">
    <property type="entry name" value="Ureohydrolase domain"/>
    <property type="match status" value="1"/>
</dbReference>
<keyword evidence="4 5" id="KW-0464">Manganese</keyword>
<keyword evidence="3 5" id="KW-0369">Histidine metabolism</keyword>
<dbReference type="STRING" id="92487.SAMN02745130_01648"/>